<evidence type="ECO:0000256" key="2">
    <source>
        <dbReference type="PIRSR" id="PIRSR610708-1"/>
    </source>
</evidence>
<comment type="caution">
    <text evidence="3">The sequence shown here is derived from an EMBL/GenBank/DDBJ whole genome shotgun (WGS) entry which is preliminary data.</text>
</comment>
<organism evidence="3 4">
    <name type="scientific">Clostridium botulinum</name>
    <dbReference type="NCBI Taxonomy" id="1491"/>
    <lineage>
        <taxon>Bacteria</taxon>
        <taxon>Bacillati</taxon>
        <taxon>Bacillota</taxon>
        <taxon>Clostridia</taxon>
        <taxon>Eubacteriales</taxon>
        <taxon>Clostridiaceae</taxon>
        <taxon>Clostridium</taxon>
    </lineage>
</organism>
<dbReference type="RefSeq" id="WP_013720867.1">
    <property type="nucleotide sequence ID" value="NZ_LGVP01000015.1"/>
</dbReference>
<dbReference type="InterPro" id="IPR036412">
    <property type="entry name" value="HAD-like_sf"/>
</dbReference>
<evidence type="ECO:0000313" key="3">
    <source>
        <dbReference type="EMBL" id="KOA84977.1"/>
    </source>
</evidence>
<protein>
    <submittedName>
        <fullName evidence="3">Uncharacterized protein</fullName>
    </submittedName>
</protein>
<feature type="active site" description="Proton donor" evidence="2">
    <location>
        <position position="18"/>
    </location>
</feature>
<reference evidence="3 4" key="1">
    <citation type="submission" date="2015-07" db="EMBL/GenBank/DDBJ databases">
        <title>Draft genome sequences of 17 French Clostridium botulinum group III.</title>
        <authorList>
            <person name="Woudstra C."/>
            <person name="Le Marechal C."/>
            <person name="Souillard R."/>
            <person name="Bayon-Auboyer M.-H."/>
            <person name="Dessouter D."/>
            <person name="Fach P."/>
        </authorList>
    </citation>
    <scope>NUCLEOTIDE SEQUENCE [LARGE SCALE GENOMIC DNA]</scope>
    <source>
        <strain evidence="3 4">12LNRI-CD</strain>
        <plasmid evidence="3">p1BKT015925</plasmid>
    </source>
</reference>
<evidence type="ECO:0000313" key="4">
    <source>
        <dbReference type="Proteomes" id="UP000037540"/>
    </source>
</evidence>
<dbReference type="Gene3D" id="3.40.50.1000">
    <property type="entry name" value="HAD superfamily/HAD-like"/>
    <property type="match status" value="1"/>
</dbReference>
<accession>A0A9Q1UXG7</accession>
<proteinExistence type="inferred from homology"/>
<dbReference type="PANTHER" id="PTHR16504">
    <property type="entry name" value="5'(3')-DEOXYRIBONUCLEOTIDASE"/>
    <property type="match status" value="1"/>
</dbReference>
<dbReference type="InterPro" id="IPR023214">
    <property type="entry name" value="HAD_sf"/>
</dbReference>
<dbReference type="EMBL" id="LGVR01000060">
    <property type="protein sequence ID" value="KOA84977.1"/>
    <property type="molecule type" value="Genomic_DNA"/>
</dbReference>
<gene>
    <name evidence="3" type="ORF">ADU74_09915</name>
</gene>
<dbReference type="Pfam" id="PF06941">
    <property type="entry name" value="NT5C"/>
    <property type="match status" value="1"/>
</dbReference>
<evidence type="ECO:0000256" key="1">
    <source>
        <dbReference type="ARBA" id="ARBA00009589"/>
    </source>
</evidence>
<dbReference type="PANTHER" id="PTHR16504:SF4">
    <property type="entry name" value="5'(3')-DEOXYRIBONUCLEOTIDASE"/>
    <property type="match status" value="1"/>
</dbReference>
<dbReference type="Proteomes" id="UP000037540">
    <property type="component" value="Unassembled WGS sequence"/>
</dbReference>
<dbReference type="InterPro" id="IPR010708">
    <property type="entry name" value="5'(3')-deoxyribonucleotidase"/>
</dbReference>
<dbReference type="AlphaFoldDB" id="A0A9Q1UXG7"/>
<dbReference type="GO" id="GO:0009223">
    <property type="term" value="P:pyrimidine deoxyribonucleotide catabolic process"/>
    <property type="evidence" value="ECO:0007669"/>
    <property type="project" value="TreeGrafter"/>
</dbReference>
<keyword evidence="3" id="KW-0614">Plasmid</keyword>
<comment type="similarity">
    <text evidence="1">Belongs to the 5'(3')-deoxyribonucleotidase family.</text>
</comment>
<feature type="active site" description="Nucleophile" evidence="2">
    <location>
        <position position="16"/>
    </location>
</feature>
<geneLocation type="plasmid" evidence="3">
    <name>p1BKT015925</name>
</geneLocation>
<sequence length="223" mass="26860">MENINIHNKNLEIICDMDDVLVNLSEFVVNQYNKDFDDNMNWQDNKSYWWGDCKKAYKSYFEQQLIKKGTFINPRPTENSIKTLNKLHEEGFKIIFCTYPQYDSDYCIKEKIQWLQQYFKWFSTDENLVFTHNKGLLAKSNRILLDDNLDHIFSFISNGGIGCIFNQSWNGDVGNRRFIGYRITRFEEFYTVVHNLENELMIKKHYETNILKEISFHNKYYVK</sequence>
<name>A0A9Q1UXG7_CLOBO</name>
<dbReference type="GO" id="GO:0008253">
    <property type="term" value="F:5'-nucleotidase activity"/>
    <property type="evidence" value="ECO:0007669"/>
    <property type="project" value="InterPro"/>
</dbReference>
<dbReference type="SUPFAM" id="SSF56784">
    <property type="entry name" value="HAD-like"/>
    <property type="match status" value="1"/>
</dbReference>